<feature type="domain" description="Response regulatory" evidence="2">
    <location>
        <begin position="7"/>
        <end position="132"/>
    </location>
</feature>
<proteinExistence type="predicted"/>
<dbReference type="InterPro" id="IPR052893">
    <property type="entry name" value="TCS_response_regulator"/>
</dbReference>
<dbReference type="Proteomes" id="UP000183200">
    <property type="component" value="Unassembled WGS sequence"/>
</dbReference>
<evidence type="ECO:0000313" key="3">
    <source>
        <dbReference type="EMBL" id="SDM92760.1"/>
    </source>
</evidence>
<dbReference type="InterPro" id="IPR011006">
    <property type="entry name" value="CheY-like_superfamily"/>
</dbReference>
<dbReference type="Pfam" id="PF00072">
    <property type="entry name" value="Response_reg"/>
    <property type="match status" value="1"/>
</dbReference>
<dbReference type="SUPFAM" id="SSF52172">
    <property type="entry name" value="CheY-like"/>
    <property type="match status" value="1"/>
</dbReference>
<feature type="modified residue" description="4-aspartylphosphate" evidence="1">
    <location>
        <position position="64"/>
    </location>
</feature>
<dbReference type="STRING" id="430522.BFS30_07825"/>
<evidence type="ECO:0000259" key="2">
    <source>
        <dbReference type="PROSITE" id="PS50110"/>
    </source>
</evidence>
<dbReference type="Gene3D" id="3.40.50.2300">
    <property type="match status" value="1"/>
</dbReference>
<reference evidence="4" key="1">
    <citation type="submission" date="2016-10" db="EMBL/GenBank/DDBJ databases">
        <authorList>
            <person name="Varghese N."/>
            <person name="Submissions S."/>
        </authorList>
    </citation>
    <scope>NUCLEOTIDE SEQUENCE [LARGE SCALE GENOMIC DNA]</scope>
    <source>
        <strain evidence="4">DSM 19110</strain>
    </source>
</reference>
<dbReference type="PANTHER" id="PTHR44520:SF2">
    <property type="entry name" value="RESPONSE REGULATOR RCP1"/>
    <property type="match status" value="1"/>
</dbReference>
<dbReference type="AlphaFoldDB" id="A0A1G9X7N1"/>
<organism evidence="3 4">
    <name type="scientific">Pedobacter steynii</name>
    <dbReference type="NCBI Taxonomy" id="430522"/>
    <lineage>
        <taxon>Bacteria</taxon>
        <taxon>Pseudomonadati</taxon>
        <taxon>Bacteroidota</taxon>
        <taxon>Sphingobacteriia</taxon>
        <taxon>Sphingobacteriales</taxon>
        <taxon>Sphingobacteriaceae</taxon>
        <taxon>Pedobacter</taxon>
    </lineage>
</organism>
<dbReference type="PROSITE" id="PS50110">
    <property type="entry name" value="RESPONSE_REGULATORY"/>
    <property type="match status" value="1"/>
</dbReference>
<protein>
    <submittedName>
        <fullName evidence="3">CheY chemotaxis protein or a CheY-like REC (Receiver) domain</fullName>
    </submittedName>
</protein>
<dbReference type="GO" id="GO:0000160">
    <property type="term" value="P:phosphorelay signal transduction system"/>
    <property type="evidence" value="ECO:0007669"/>
    <property type="project" value="InterPro"/>
</dbReference>
<dbReference type="InterPro" id="IPR001789">
    <property type="entry name" value="Sig_transdc_resp-reg_receiver"/>
</dbReference>
<dbReference type="PANTHER" id="PTHR44520">
    <property type="entry name" value="RESPONSE REGULATOR RCP1-RELATED"/>
    <property type="match status" value="1"/>
</dbReference>
<name>A0A1G9X7N1_9SPHI</name>
<sequence length="138" mass="15629">MMTSKIKLLVIDDDDINIFIIKKIVEKTGYNVEMISKTNGQMAIDYLAGVLSSAEALPQLILIDINMPVLNGWEFLEAYEKLGVPQKVDMYMLSSSVYENDIEKAKTYTMVKGFISKPLSIERLTELLKLVEQQTNGF</sequence>
<dbReference type="EMBL" id="FNGY01000005">
    <property type="protein sequence ID" value="SDM92760.1"/>
    <property type="molecule type" value="Genomic_DNA"/>
</dbReference>
<dbReference type="RefSeq" id="WP_074608724.1">
    <property type="nucleotide sequence ID" value="NZ_FNGY01000005.1"/>
</dbReference>
<dbReference type="OrthoDB" id="1121174at2"/>
<accession>A0A1G9X7N1</accession>
<dbReference type="SMART" id="SM00448">
    <property type="entry name" value="REC"/>
    <property type="match status" value="1"/>
</dbReference>
<keyword evidence="4" id="KW-1185">Reference proteome</keyword>
<evidence type="ECO:0000256" key="1">
    <source>
        <dbReference type="PROSITE-ProRule" id="PRU00169"/>
    </source>
</evidence>
<gene>
    <name evidence="3" type="ORF">SAMN05421820_105401</name>
</gene>
<evidence type="ECO:0000313" key="4">
    <source>
        <dbReference type="Proteomes" id="UP000183200"/>
    </source>
</evidence>
<keyword evidence="1" id="KW-0597">Phosphoprotein</keyword>